<evidence type="ECO:0000256" key="2">
    <source>
        <dbReference type="ARBA" id="ARBA00022692"/>
    </source>
</evidence>
<reference evidence="7" key="1">
    <citation type="submission" date="2021-01" db="EMBL/GenBank/DDBJ databases">
        <authorList>
            <person name="Corre E."/>
            <person name="Pelletier E."/>
            <person name="Niang G."/>
            <person name="Scheremetjew M."/>
            <person name="Finn R."/>
            <person name="Kale V."/>
            <person name="Holt S."/>
            <person name="Cochrane G."/>
            <person name="Meng A."/>
            <person name="Brown T."/>
            <person name="Cohen L."/>
        </authorList>
    </citation>
    <scope>NUCLEOTIDE SEQUENCE</scope>
    <source>
        <strain evidence="7">CCMP281</strain>
    </source>
</reference>
<comment type="subcellular location">
    <subcellularLocation>
        <location evidence="1">Membrane</location>
        <topology evidence="1">Multi-pass membrane protein</topology>
    </subcellularLocation>
</comment>
<sequence>MPTYYQDVLSTRPDEAVLAFAIPPLLNLLVKVFINSRLEAWLRSSYNLSTLSCRRVFSVVGFTGSAVALLIVPLVSGANAATVCFGTALSFVSLHPSGFKANYLDAVSASNSGFISGVGNTLASGASFAGPIVVGHLLERYHNWSLVFGLVALTNLFAAAVFATLSTGSPVDVEAPPDPSPLDMESSGQLNQAKEPREHIPSGPSSDSVMTKKIS</sequence>
<accession>A0A7S3BMG8</accession>
<dbReference type="PANTHER" id="PTHR11662">
    <property type="entry name" value="SOLUTE CARRIER FAMILY 17"/>
    <property type="match status" value="1"/>
</dbReference>
<organism evidence="7">
    <name type="scientific">Haptolina ericina</name>
    <dbReference type="NCBI Taxonomy" id="156174"/>
    <lineage>
        <taxon>Eukaryota</taxon>
        <taxon>Haptista</taxon>
        <taxon>Haptophyta</taxon>
        <taxon>Prymnesiophyceae</taxon>
        <taxon>Prymnesiales</taxon>
        <taxon>Prymnesiaceae</taxon>
        <taxon>Haptolina</taxon>
    </lineage>
</organism>
<evidence type="ECO:0000256" key="4">
    <source>
        <dbReference type="ARBA" id="ARBA00023136"/>
    </source>
</evidence>
<feature type="transmembrane region" description="Helical" evidence="6">
    <location>
        <begin position="114"/>
        <end position="138"/>
    </location>
</feature>
<dbReference type="AlphaFoldDB" id="A0A7S3BMG8"/>
<feature type="transmembrane region" description="Helical" evidence="6">
    <location>
        <begin position="144"/>
        <end position="165"/>
    </location>
</feature>
<feature type="transmembrane region" description="Helical" evidence="6">
    <location>
        <begin position="55"/>
        <end position="72"/>
    </location>
</feature>
<keyword evidence="2 6" id="KW-0812">Transmembrane</keyword>
<evidence type="ECO:0000256" key="5">
    <source>
        <dbReference type="SAM" id="MobiDB-lite"/>
    </source>
</evidence>
<protein>
    <recommendedName>
        <fullName evidence="8">Major facilitator superfamily (MFS) profile domain-containing protein</fullName>
    </recommendedName>
</protein>
<keyword evidence="3 6" id="KW-1133">Transmembrane helix</keyword>
<keyword evidence="4 6" id="KW-0472">Membrane</keyword>
<dbReference type="InterPro" id="IPR050382">
    <property type="entry name" value="MFS_Na/Anion_cotransporter"/>
</dbReference>
<evidence type="ECO:0000256" key="1">
    <source>
        <dbReference type="ARBA" id="ARBA00004141"/>
    </source>
</evidence>
<evidence type="ECO:0000256" key="3">
    <source>
        <dbReference type="ARBA" id="ARBA00022989"/>
    </source>
</evidence>
<name>A0A7S3BMG8_9EUKA</name>
<feature type="transmembrane region" description="Helical" evidence="6">
    <location>
        <begin position="16"/>
        <end position="34"/>
    </location>
</feature>
<dbReference type="PANTHER" id="PTHR11662:SF399">
    <property type="entry name" value="FI19708P1-RELATED"/>
    <property type="match status" value="1"/>
</dbReference>
<dbReference type="Gene3D" id="1.20.1250.20">
    <property type="entry name" value="MFS general substrate transporter like domains"/>
    <property type="match status" value="1"/>
</dbReference>
<evidence type="ECO:0000256" key="6">
    <source>
        <dbReference type="SAM" id="Phobius"/>
    </source>
</evidence>
<feature type="region of interest" description="Disordered" evidence="5">
    <location>
        <begin position="172"/>
        <end position="215"/>
    </location>
</feature>
<dbReference type="GO" id="GO:0006820">
    <property type="term" value="P:monoatomic anion transport"/>
    <property type="evidence" value="ECO:0007669"/>
    <property type="project" value="TreeGrafter"/>
</dbReference>
<dbReference type="SUPFAM" id="SSF103473">
    <property type="entry name" value="MFS general substrate transporter"/>
    <property type="match status" value="1"/>
</dbReference>
<dbReference type="GO" id="GO:0022857">
    <property type="term" value="F:transmembrane transporter activity"/>
    <property type="evidence" value="ECO:0007669"/>
    <property type="project" value="TreeGrafter"/>
</dbReference>
<dbReference type="EMBL" id="HBHX01059022">
    <property type="protein sequence ID" value="CAE0139136.1"/>
    <property type="molecule type" value="Transcribed_RNA"/>
</dbReference>
<gene>
    <name evidence="7" type="ORF">HERI1096_LOCUS32603</name>
</gene>
<dbReference type="GO" id="GO:0016020">
    <property type="term" value="C:membrane"/>
    <property type="evidence" value="ECO:0007669"/>
    <property type="project" value="UniProtKB-SubCell"/>
</dbReference>
<dbReference type="InterPro" id="IPR036259">
    <property type="entry name" value="MFS_trans_sf"/>
</dbReference>
<evidence type="ECO:0000313" key="7">
    <source>
        <dbReference type="EMBL" id="CAE0139136.1"/>
    </source>
</evidence>
<evidence type="ECO:0008006" key="8">
    <source>
        <dbReference type="Google" id="ProtNLM"/>
    </source>
</evidence>
<proteinExistence type="predicted"/>